<dbReference type="PANTHER" id="PTHR43077">
    <property type="entry name" value="TRANSPORT PERMEASE YVFS-RELATED"/>
    <property type="match status" value="1"/>
</dbReference>
<name>A0A1H9U8V3_9BACI</name>
<feature type="transmembrane region" description="Helical" evidence="5">
    <location>
        <begin position="285"/>
        <end position="305"/>
    </location>
</feature>
<evidence type="ECO:0000256" key="1">
    <source>
        <dbReference type="ARBA" id="ARBA00004141"/>
    </source>
</evidence>
<dbReference type="Proteomes" id="UP000199687">
    <property type="component" value="Unassembled WGS sequence"/>
</dbReference>
<dbReference type="InterPro" id="IPR051328">
    <property type="entry name" value="T7SS_ABC-Transporter"/>
</dbReference>
<keyword evidence="2 5" id="KW-0812">Transmembrane</keyword>
<keyword evidence="3 5" id="KW-1133">Transmembrane helix</keyword>
<dbReference type="GO" id="GO:0016020">
    <property type="term" value="C:membrane"/>
    <property type="evidence" value="ECO:0007669"/>
    <property type="project" value="UniProtKB-SubCell"/>
</dbReference>
<dbReference type="InterPro" id="IPR013525">
    <property type="entry name" value="ABC2_TM"/>
</dbReference>
<gene>
    <name evidence="7" type="ORF">SAMN04487944_116105</name>
</gene>
<feature type="transmembrane region" description="Helical" evidence="5">
    <location>
        <begin position="14"/>
        <end position="35"/>
    </location>
</feature>
<dbReference type="STRING" id="531814.SAMN04487944_116105"/>
<keyword evidence="8" id="KW-1185">Reference proteome</keyword>
<feature type="transmembrane region" description="Helical" evidence="5">
    <location>
        <begin position="225"/>
        <end position="246"/>
    </location>
</feature>
<comment type="subcellular location">
    <subcellularLocation>
        <location evidence="1">Membrane</location>
        <topology evidence="1">Multi-pass membrane protein</topology>
    </subcellularLocation>
</comment>
<sequence>MKTFKAFFKSAPTFVGMGIALTFLLIFFIVWLTAYDGVTDRIDQLEVGFINQDPAFESSTMTEKIPFKTTQYSKIEDGNKDIDHRKIDMLMVIPENFTEKAAAGDVTIQYYINQAVPAITKQAMENAANQINEQINENIFELKRGQLSNLPENVIKSGLESLSQQSVKPEIIRLNETEGFAASMVPLLIVLASFVGSMLLSLNLFTVSQKLSLQYSKWSILFSRFLIQLIVSAALAVLTVSLLAGFGFELHVDIGEILLFQSLVYLSFLCLTQMFTVLFGTAGMLLNIISLSIQLVTAGVMVPRALLSETYQFISDLFPATYGTSGYFSIIYGGMDLTGEMKILSIIILITFGITAVRIIFVKEKKEVTLSEVSNAESPV</sequence>
<evidence type="ECO:0000256" key="3">
    <source>
        <dbReference type="ARBA" id="ARBA00022989"/>
    </source>
</evidence>
<dbReference type="Gene3D" id="3.40.1710.10">
    <property type="entry name" value="abc type-2 transporter like domain"/>
    <property type="match status" value="1"/>
</dbReference>
<accession>A0A1H9U8V3</accession>
<dbReference type="OrthoDB" id="2208410at2"/>
<feature type="transmembrane region" description="Helical" evidence="5">
    <location>
        <begin position="341"/>
        <end position="361"/>
    </location>
</feature>
<evidence type="ECO:0000256" key="4">
    <source>
        <dbReference type="ARBA" id="ARBA00023136"/>
    </source>
</evidence>
<evidence type="ECO:0000256" key="2">
    <source>
        <dbReference type="ARBA" id="ARBA00022692"/>
    </source>
</evidence>
<dbReference type="PANTHER" id="PTHR43077:SF5">
    <property type="entry name" value="PHAGE INFECTION PROTEIN"/>
    <property type="match status" value="1"/>
</dbReference>
<evidence type="ECO:0000259" key="6">
    <source>
        <dbReference type="Pfam" id="PF12698"/>
    </source>
</evidence>
<feature type="transmembrane region" description="Helical" evidence="5">
    <location>
        <begin position="258"/>
        <end position="279"/>
    </location>
</feature>
<dbReference type="GO" id="GO:0140359">
    <property type="term" value="F:ABC-type transporter activity"/>
    <property type="evidence" value="ECO:0007669"/>
    <property type="project" value="InterPro"/>
</dbReference>
<evidence type="ECO:0000313" key="8">
    <source>
        <dbReference type="Proteomes" id="UP000199687"/>
    </source>
</evidence>
<dbReference type="Pfam" id="PF12698">
    <property type="entry name" value="ABC2_membrane_3"/>
    <property type="match status" value="1"/>
</dbReference>
<dbReference type="EMBL" id="FOGL01000016">
    <property type="protein sequence ID" value="SES06010.1"/>
    <property type="molecule type" value="Genomic_DNA"/>
</dbReference>
<evidence type="ECO:0000256" key="5">
    <source>
        <dbReference type="SAM" id="Phobius"/>
    </source>
</evidence>
<reference evidence="7 8" key="1">
    <citation type="submission" date="2016-10" db="EMBL/GenBank/DDBJ databases">
        <authorList>
            <person name="de Groot N.N."/>
        </authorList>
    </citation>
    <scope>NUCLEOTIDE SEQUENCE [LARGE SCALE GENOMIC DNA]</scope>
    <source>
        <strain evidence="7 8">CGMCC 1.7727</strain>
    </source>
</reference>
<keyword evidence="4 5" id="KW-0472">Membrane</keyword>
<feature type="transmembrane region" description="Helical" evidence="5">
    <location>
        <begin position="180"/>
        <end position="205"/>
    </location>
</feature>
<feature type="domain" description="ABC-2 type transporter transmembrane" evidence="6">
    <location>
        <begin position="19"/>
        <end position="356"/>
    </location>
</feature>
<evidence type="ECO:0000313" key="7">
    <source>
        <dbReference type="EMBL" id="SES06010.1"/>
    </source>
</evidence>
<dbReference type="RefSeq" id="WP_089742610.1">
    <property type="nucleotide sequence ID" value="NZ_FOGL01000016.1"/>
</dbReference>
<organism evidence="7 8">
    <name type="scientific">Gracilibacillus ureilyticus</name>
    <dbReference type="NCBI Taxonomy" id="531814"/>
    <lineage>
        <taxon>Bacteria</taxon>
        <taxon>Bacillati</taxon>
        <taxon>Bacillota</taxon>
        <taxon>Bacilli</taxon>
        <taxon>Bacillales</taxon>
        <taxon>Bacillaceae</taxon>
        <taxon>Gracilibacillus</taxon>
    </lineage>
</organism>
<protein>
    <submittedName>
        <fullName evidence="7">ABC-2 family transporter protein</fullName>
    </submittedName>
</protein>
<proteinExistence type="predicted"/>
<dbReference type="AlphaFoldDB" id="A0A1H9U8V3"/>